<gene>
    <name evidence="1" type="ORF">M8818_005719</name>
</gene>
<organism evidence="1 2">
    <name type="scientific">Zalaria obscura</name>
    <dbReference type="NCBI Taxonomy" id="2024903"/>
    <lineage>
        <taxon>Eukaryota</taxon>
        <taxon>Fungi</taxon>
        <taxon>Dikarya</taxon>
        <taxon>Ascomycota</taxon>
        <taxon>Pezizomycotina</taxon>
        <taxon>Dothideomycetes</taxon>
        <taxon>Dothideomycetidae</taxon>
        <taxon>Dothideales</taxon>
        <taxon>Zalariaceae</taxon>
        <taxon>Zalaria</taxon>
    </lineage>
</organism>
<dbReference type="EMBL" id="JAMKPW020000033">
    <property type="protein sequence ID" value="KAK8202192.1"/>
    <property type="molecule type" value="Genomic_DNA"/>
</dbReference>
<proteinExistence type="predicted"/>
<evidence type="ECO:0000313" key="2">
    <source>
        <dbReference type="Proteomes" id="UP001320706"/>
    </source>
</evidence>
<keyword evidence="2" id="KW-1185">Reference proteome</keyword>
<dbReference type="Proteomes" id="UP001320706">
    <property type="component" value="Unassembled WGS sequence"/>
</dbReference>
<comment type="caution">
    <text evidence="1">The sequence shown here is derived from an EMBL/GenBank/DDBJ whole genome shotgun (WGS) entry which is preliminary data.</text>
</comment>
<accession>A0ACC3S9C4</accession>
<reference evidence="1" key="1">
    <citation type="submission" date="2024-02" db="EMBL/GenBank/DDBJ databases">
        <title>Metagenome Assembled Genome of Zalaria obscura JY119.</title>
        <authorList>
            <person name="Vighnesh L."/>
            <person name="Jagadeeshwari U."/>
            <person name="Venkata Ramana C."/>
            <person name="Sasikala C."/>
        </authorList>
    </citation>
    <scope>NUCLEOTIDE SEQUENCE</scope>
    <source>
        <strain evidence="1">JY119</strain>
    </source>
</reference>
<protein>
    <submittedName>
        <fullName evidence="1">Uncharacterized protein</fullName>
    </submittedName>
</protein>
<name>A0ACC3S9C4_9PEZI</name>
<sequence length="730" mass="78157">MSNNGGAVGIGSEGDVVAEMTIKGIEKDDSGPSTPDPGVNVEKGEMRETEAEEEEEEYDQLSHEYPFPVVPGEELETQQFTFRAVFVGCLLGAVISASNIYLGLKTGWTFGASLFGSIFGYAILKPLSRTLPTKFGGGYFGPKENVCCQSAATAAGSLGLLFTSGFPAAYQLGLLSATPKEDFGKLITFTACCAYYGMFFAIPLRKFYILKQKLTFPSAVAAAHTIRSLHVGKNAEANARKKTKALIIAFAGAITLRCVSEYAPGILWDWHWGWTLYRLGWSGAIYCENWNWVFEFTPAFIGAGMLTGINASYSFFGGAFLAWGIIGPALITTGKAFGEAVSPDYPGYMNYMGMVLDDPVHAPSPRYWLVWPGTMLLLCGSFAEIAANYKTLWAYVIQAFSPFIKRFRAMEVHEEDLIDDPAPPEEQVPWWMWSGGIVLAIFFSCLVLGLQYHQNVGLTILAIVLAFIFSFIGAESAGRTNVIPVTTIGNASQLIIGGATKGHYAIKDAQLLNTTGGMLALAASEQSADMLGDLKTTHLLRASPRVQFYAQCCGALVSIFMSAGMYVLFSTAYPCINSLAGQAHCSFPAPDVGAWRAIAVAVSEPALPIPPSSGYTSIGLGIFAIVITAIKYKLVKPQYYHFVPNPNAIGIAFILNTTTYPAAMATGATIVFFWRRKYPAACAMYCYAVAAGFIAGEGLGGIVGAILQIAGVSGGYKGTAVGCPAGVYCG</sequence>
<evidence type="ECO:0000313" key="1">
    <source>
        <dbReference type="EMBL" id="KAK8202192.1"/>
    </source>
</evidence>